<keyword evidence="8" id="KW-1185">Reference proteome</keyword>
<dbReference type="GO" id="GO:0070973">
    <property type="term" value="P:protein localization to endoplasmic reticulum exit site"/>
    <property type="evidence" value="ECO:0007669"/>
    <property type="project" value="UniProtKB-UniRule"/>
</dbReference>
<feature type="transmembrane region" description="Helical" evidence="5">
    <location>
        <begin position="47"/>
        <end position="67"/>
    </location>
</feature>
<dbReference type="Proteomes" id="UP001515480">
    <property type="component" value="Unassembled WGS sequence"/>
</dbReference>
<keyword evidence="4 5" id="KW-0472">Membrane</keyword>
<sequence length="156" mass="17690">MEPGWLVLCVGLLFECLLVTLLIMPVPSNAVRGAVTKWVTQLWHVAGVRYAFIAIMALDAFYFYFVMDALFHPLYDLGFLSPIEQAPTCELKMDLFRNERNAYITGFSLFMFFVLRRLIDIQTQLHQARASIKRMGGGDVPMGEPVVPMGKPVKND</sequence>
<evidence type="ECO:0000313" key="8">
    <source>
        <dbReference type="Proteomes" id="UP001515480"/>
    </source>
</evidence>
<proteinExistence type="inferred from homology"/>
<keyword evidence="2 5" id="KW-0812">Transmembrane</keyword>
<keyword evidence="5" id="KW-0931">ER-Golgi transport</keyword>
<reference evidence="7 8" key="1">
    <citation type="journal article" date="2024" name="Science">
        <title>Giant polyketide synthase enzymes in the biosynthesis of giant marine polyether toxins.</title>
        <authorList>
            <person name="Fallon T.R."/>
            <person name="Shende V.V."/>
            <person name="Wierzbicki I.H."/>
            <person name="Pendleton A.L."/>
            <person name="Watervoot N.F."/>
            <person name="Auber R.P."/>
            <person name="Gonzalez D.J."/>
            <person name="Wisecaver J.H."/>
            <person name="Moore B.S."/>
        </authorList>
    </citation>
    <scope>NUCLEOTIDE SEQUENCE [LARGE SCALE GENOMIC DNA]</scope>
    <source>
        <strain evidence="7 8">12B1</strain>
    </source>
</reference>
<comment type="subcellular location">
    <subcellularLocation>
        <location evidence="5">Endoplasmic reticulum membrane</location>
        <topology evidence="5">Multi-pass membrane protein</topology>
    </subcellularLocation>
    <subcellularLocation>
        <location evidence="1">Membrane</location>
        <topology evidence="1">Multi-pass membrane protein</topology>
    </subcellularLocation>
</comment>
<keyword evidence="5" id="KW-0813">Transport</keyword>
<evidence type="ECO:0000256" key="5">
    <source>
        <dbReference type="RuleBase" id="RU367026"/>
    </source>
</evidence>
<evidence type="ECO:0000256" key="4">
    <source>
        <dbReference type="ARBA" id="ARBA00023136"/>
    </source>
</evidence>
<evidence type="ECO:0000256" key="2">
    <source>
        <dbReference type="ARBA" id="ARBA00022692"/>
    </source>
</evidence>
<dbReference type="PANTHER" id="PTHR12701:SF20">
    <property type="entry name" value="ENDOPLASMIC RETICULUM TRANSMEMBRANE PROTEIN"/>
    <property type="match status" value="1"/>
</dbReference>
<evidence type="ECO:0000259" key="6">
    <source>
        <dbReference type="Pfam" id="PF05529"/>
    </source>
</evidence>
<gene>
    <name evidence="7" type="ORF">AB1Y20_018252</name>
</gene>
<feature type="transmembrane region" description="Helical" evidence="5">
    <location>
        <begin position="102"/>
        <end position="119"/>
    </location>
</feature>
<accession>A0AB34JRG2</accession>
<dbReference type="EMBL" id="JBGBPQ010000006">
    <property type="protein sequence ID" value="KAL1523306.1"/>
    <property type="molecule type" value="Genomic_DNA"/>
</dbReference>
<comment type="similarity">
    <text evidence="5">Belongs to the BCAP29/BCAP31 family.</text>
</comment>
<dbReference type="AlphaFoldDB" id="A0AB34JRG2"/>
<dbReference type="GO" id="GO:0006888">
    <property type="term" value="P:endoplasmic reticulum to Golgi vesicle-mediated transport"/>
    <property type="evidence" value="ECO:0007669"/>
    <property type="project" value="UniProtKB-UniRule"/>
</dbReference>
<keyword evidence="5" id="KW-0256">Endoplasmic reticulum</keyword>
<dbReference type="InterPro" id="IPR008417">
    <property type="entry name" value="BAP29/BAP31"/>
</dbReference>
<evidence type="ECO:0000313" key="7">
    <source>
        <dbReference type="EMBL" id="KAL1523306.1"/>
    </source>
</evidence>
<name>A0AB34JRG2_PRYPA</name>
<dbReference type="InterPro" id="IPR040463">
    <property type="entry name" value="BAP29/BAP31_N"/>
</dbReference>
<keyword evidence="5" id="KW-0653">Protein transport</keyword>
<keyword evidence="3 5" id="KW-1133">Transmembrane helix</keyword>
<evidence type="ECO:0000256" key="1">
    <source>
        <dbReference type="ARBA" id="ARBA00004141"/>
    </source>
</evidence>
<feature type="domain" description="BAP29/BAP31 transmembrane" evidence="6">
    <location>
        <begin position="5"/>
        <end position="133"/>
    </location>
</feature>
<comment type="caution">
    <text evidence="7">The sequence shown here is derived from an EMBL/GenBank/DDBJ whole genome shotgun (WGS) entry which is preliminary data.</text>
</comment>
<evidence type="ECO:0000256" key="3">
    <source>
        <dbReference type="ARBA" id="ARBA00022989"/>
    </source>
</evidence>
<dbReference type="Pfam" id="PF05529">
    <property type="entry name" value="Bap31"/>
    <property type="match status" value="1"/>
</dbReference>
<dbReference type="PANTHER" id="PTHR12701">
    <property type="entry name" value="BCR-ASSOCIATED PROTEIN, BAP"/>
    <property type="match status" value="1"/>
</dbReference>
<dbReference type="GO" id="GO:0005789">
    <property type="term" value="C:endoplasmic reticulum membrane"/>
    <property type="evidence" value="ECO:0007669"/>
    <property type="project" value="UniProtKB-SubCell"/>
</dbReference>
<feature type="transmembrane region" description="Helical" evidence="5">
    <location>
        <begin position="6"/>
        <end position="26"/>
    </location>
</feature>
<dbReference type="GO" id="GO:0006886">
    <property type="term" value="P:intracellular protein transport"/>
    <property type="evidence" value="ECO:0007669"/>
    <property type="project" value="UniProtKB-UniRule"/>
</dbReference>
<organism evidence="7 8">
    <name type="scientific">Prymnesium parvum</name>
    <name type="common">Toxic golden alga</name>
    <dbReference type="NCBI Taxonomy" id="97485"/>
    <lineage>
        <taxon>Eukaryota</taxon>
        <taxon>Haptista</taxon>
        <taxon>Haptophyta</taxon>
        <taxon>Prymnesiophyceae</taxon>
        <taxon>Prymnesiales</taxon>
        <taxon>Prymnesiaceae</taxon>
        <taxon>Prymnesium</taxon>
    </lineage>
</organism>
<comment type="function">
    <text evidence="5">May play a role in anterograde transport of membrane proteins from the endoplasmic reticulum to the Golgi.</text>
</comment>
<protein>
    <recommendedName>
        <fullName evidence="5">Endoplasmic reticulum transmembrane protein</fullName>
    </recommendedName>
</protein>